<accession>A0A6G1L280</accession>
<protein>
    <submittedName>
        <fullName evidence="1">Uncharacterized protein</fullName>
    </submittedName>
</protein>
<organism evidence="1 2">
    <name type="scientific">Teratosphaeria nubilosa</name>
    <dbReference type="NCBI Taxonomy" id="161662"/>
    <lineage>
        <taxon>Eukaryota</taxon>
        <taxon>Fungi</taxon>
        <taxon>Dikarya</taxon>
        <taxon>Ascomycota</taxon>
        <taxon>Pezizomycotina</taxon>
        <taxon>Dothideomycetes</taxon>
        <taxon>Dothideomycetidae</taxon>
        <taxon>Mycosphaerellales</taxon>
        <taxon>Teratosphaeriaceae</taxon>
        <taxon>Teratosphaeria</taxon>
    </lineage>
</organism>
<sequence>MVVGCARTRYPDVWPAAMSPWRHPCHPRLLDILQGAQSQVAIESVAGPDSRHTSLSADCFRLWAGRLPDVDCVDKQASVRVRRVIVDRPKPQWKSFVGKARRADFSISHHMSCFPQSRSEILDISSDSRVTPSDSPREWAETLGGAILALELPKAWTLSLSFRMIDKTSSGLE</sequence>
<name>A0A6G1L280_9PEZI</name>
<evidence type="ECO:0000313" key="1">
    <source>
        <dbReference type="EMBL" id="KAF2766935.1"/>
    </source>
</evidence>
<gene>
    <name evidence="1" type="ORF">EJ03DRAFT_164293</name>
</gene>
<dbReference type="AlphaFoldDB" id="A0A6G1L280"/>
<evidence type="ECO:0000313" key="2">
    <source>
        <dbReference type="Proteomes" id="UP000799436"/>
    </source>
</evidence>
<proteinExistence type="predicted"/>
<dbReference type="EMBL" id="ML995863">
    <property type="protein sequence ID" value="KAF2766935.1"/>
    <property type="molecule type" value="Genomic_DNA"/>
</dbReference>
<reference evidence="1" key="1">
    <citation type="journal article" date="2020" name="Stud. Mycol.">
        <title>101 Dothideomycetes genomes: a test case for predicting lifestyles and emergence of pathogens.</title>
        <authorList>
            <person name="Haridas S."/>
            <person name="Albert R."/>
            <person name="Binder M."/>
            <person name="Bloem J."/>
            <person name="Labutti K."/>
            <person name="Salamov A."/>
            <person name="Andreopoulos B."/>
            <person name="Baker S."/>
            <person name="Barry K."/>
            <person name="Bills G."/>
            <person name="Bluhm B."/>
            <person name="Cannon C."/>
            <person name="Castanera R."/>
            <person name="Culley D."/>
            <person name="Daum C."/>
            <person name="Ezra D."/>
            <person name="Gonzalez J."/>
            <person name="Henrissat B."/>
            <person name="Kuo A."/>
            <person name="Liang C."/>
            <person name="Lipzen A."/>
            <person name="Lutzoni F."/>
            <person name="Magnuson J."/>
            <person name="Mondo S."/>
            <person name="Nolan M."/>
            <person name="Ohm R."/>
            <person name="Pangilinan J."/>
            <person name="Park H.-J."/>
            <person name="Ramirez L."/>
            <person name="Alfaro M."/>
            <person name="Sun H."/>
            <person name="Tritt A."/>
            <person name="Yoshinaga Y."/>
            <person name="Zwiers L.-H."/>
            <person name="Turgeon B."/>
            <person name="Goodwin S."/>
            <person name="Spatafora J."/>
            <person name="Crous P."/>
            <person name="Grigoriev I."/>
        </authorList>
    </citation>
    <scope>NUCLEOTIDE SEQUENCE</scope>
    <source>
        <strain evidence="1">CBS 116005</strain>
    </source>
</reference>
<keyword evidence="2" id="KW-1185">Reference proteome</keyword>
<dbReference type="Proteomes" id="UP000799436">
    <property type="component" value="Unassembled WGS sequence"/>
</dbReference>